<feature type="region of interest" description="Disordered" evidence="1">
    <location>
        <begin position="1"/>
        <end position="69"/>
    </location>
</feature>
<evidence type="ECO:0000313" key="2">
    <source>
        <dbReference type="EMBL" id="KAA1111302.1"/>
    </source>
</evidence>
<evidence type="ECO:0000256" key="1">
    <source>
        <dbReference type="SAM" id="MobiDB-lite"/>
    </source>
</evidence>
<proteinExistence type="predicted"/>
<comment type="caution">
    <text evidence="2">The sequence shown here is derived from an EMBL/GenBank/DDBJ whole genome shotgun (WGS) entry which is preliminary data.</text>
</comment>
<reference evidence="2 3" key="1">
    <citation type="submission" date="2019-05" db="EMBL/GenBank/DDBJ databases">
        <title>Emergence of the Ug99 lineage of the wheat stem rust pathogen through somatic hybridization.</title>
        <authorList>
            <person name="Li F."/>
            <person name="Upadhyaya N.M."/>
            <person name="Sperschneider J."/>
            <person name="Matny O."/>
            <person name="Nguyen-Phuc H."/>
            <person name="Mago R."/>
            <person name="Raley C."/>
            <person name="Miller M.E."/>
            <person name="Silverstein K.A.T."/>
            <person name="Henningsen E."/>
            <person name="Hirsch C.D."/>
            <person name="Visser B."/>
            <person name="Pretorius Z.A."/>
            <person name="Steffenson B.J."/>
            <person name="Schwessinger B."/>
            <person name="Dodds P.N."/>
            <person name="Figueroa M."/>
        </authorList>
    </citation>
    <scope>NUCLEOTIDE SEQUENCE [LARGE SCALE GENOMIC DNA]</scope>
    <source>
        <strain evidence="2 3">Ug99</strain>
    </source>
</reference>
<dbReference type="AlphaFoldDB" id="A0A5B0QDW8"/>
<sequence>MTRTRPGKGHKIHGSGSGRLFAGRAGPETRLGPESAYPTLPDPNPNHPKTGSDSGSRIPFLSRPDPPRDLCRVGFGHGFSARTRPTYTLTPSDTTYFFQLEERNQLR</sequence>
<dbReference type="Proteomes" id="UP000325313">
    <property type="component" value="Unassembled WGS sequence"/>
</dbReference>
<feature type="compositionally biased region" description="Basic residues" evidence="1">
    <location>
        <begin position="1"/>
        <end position="13"/>
    </location>
</feature>
<evidence type="ECO:0000313" key="3">
    <source>
        <dbReference type="Proteomes" id="UP000325313"/>
    </source>
</evidence>
<accession>A0A5B0QDW8</accession>
<gene>
    <name evidence="2" type="ORF">PGTUg99_003038</name>
</gene>
<protein>
    <submittedName>
        <fullName evidence="2">Uncharacterized protein</fullName>
    </submittedName>
</protein>
<organism evidence="2 3">
    <name type="scientific">Puccinia graminis f. sp. tritici</name>
    <dbReference type="NCBI Taxonomy" id="56615"/>
    <lineage>
        <taxon>Eukaryota</taxon>
        <taxon>Fungi</taxon>
        <taxon>Dikarya</taxon>
        <taxon>Basidiomycota</taxon>
        <taxon>Pucciniomycotina</taxon>
        <taxon>Pucciniomycetes</taxon>
        <taxon>Pucciniales</taxon>
        <taxon>Pucciniaceae</taxon>
        <taxon>Puccinia</taxon>
    </lineage>
</organism>
<dbReference type="EMBL" id="VDEP01000289">
    <property type="protein sequence ID" value="KAA1111302.1"/>
    <property type="molecule type" value="Genomic_DNA"/>
</dbReference>
<name>A0A5B0QDW8_PUCGR</name>